<dbReference type="RefSeq" id="WP_076954166.1">
    <property type="nucleotide sequence ID" value="NZ_MNPW01000013.1"/>
</dbReference>
<dbReference type="Proteomes" id="UP000189295">
    <property type="component" value="Unassembled WGS sequence"/>
</dbReference>
<gene>
    <name evidence="1" type="ORF">BLL36_23865</name>
</gene>
<comment type="caution">
    <text evidence="1">The sequence shown here is derived from an EMBL/GenBank/DDBJ whole genome shotgun (WGS) entry which is preliminary data.</text>
</comment>
<protein>
    <submittedName>
        <fullName evidence="1">Uncharacterized protein</fullName>
    </submittedName>
</protein>
<name>A0A1V2K0H5_PSECE</name>
<accession>A0A1V2K0H5</accession>
<organism evidence="1 2">
    <name type="scientific">Pseudomonas cedrina subsp. cedrina</name>
    <dbReference type="NCBI Taxonomy" id="76762"/>
    <lineage>
        <taxon>Bacteria</taxon>
        <taxon>Pseudomonadati</taxon>
        <taxon>Pseudomonadota</taxon>
        <taxon>Gammaproteobacteria</taxon>
        <taxon>Pseudomonadales</taxon>
        <taxon>Pseudomonadaceae</taxon>
        <taxon>Pseudomonas</taxon>
    </lineage>
</organism>
<sequence length="63" mass="7054">MSPHVAITTALLELEHPDTTDLAESLTEGLIVRHFTTGAINAEEFHHYSAWLLKISRLRKEAA</sequence>
<reference evidence="1 2" key="1">
    <citation type="submission" date="2016-10" db="EMBL/GenBank/DDBJ databases">
        <title>Pseudomonas lactis sp. nov. and Pseudomonas paralactis sp. nov., isolated from bovine raw milk.</title>
        <authorList>
            <person name="Von Neubeck M."/>
            <person name="Huptas C."/>
            <person name="Glueck C."/>
            <person name="Krewinkel M."/>
            <person name="Stoeckel M."/>
            <person name="Stressler T."/>
            <person name="Fischer L."/>
            <person name="Hinrichs J."/>
            <person name="Scherer S."/>
            <person name="Wenning M."/>
        </authorList>
    </citation>
    <scope>NUCLEOTIDE SEQUENCE [LARGE SCALE GENOMIC DNA]</scope>
    <source>
        <strain evidence="1 2">DSM 17516</strain>
    </source>
</reference>
<dbReference type="EMBL" id="MNPW01000013">
    <property type="protein sequence ID" value="ONH50950.1"/>
    <property type="molecule type" value="Genomic_DNA"/>
</dbReference>
<evidence type="ECO:0000313" key="1">
    <source>
        <dbReference type="EMBL" id="ONH50950.1"/>
    </source>
</evidence>
<proteinExistence type="predicted"/>
<evidence type="ECO:0000313" key="2">
    <source>
        <dbReference type="Proteomes" id="UP000189295"/>
    </source>
</evidence>
<dbReference type="AlphaFoldDB" id="A0A1V2K0H5"/>
<dbReference type="OrthoDB" id="6945053at2"/>